<keyword evidence="1" id="KW-0472">Membrane</keyword>
<evidence type="ECO:0000313" key="5">
    <source>
        <dbReference type="Proteomes" id="UP001195724"/>
    </source>
</evidence>
<feature type="transmembrane region" description="Helical" evidence="1">
    <location>
        <begin position="59"/>
        <end position="81"/>
    </location>
</feature>
<dbReference type="SUPFAM" id="SSF103473">
    <property type="entry name" value="MFS general substrate transporter"/>
    <property type="match status" value="1"/>
</dbReference>
<reference evidence="2 5" key="1">
    <citation type="submission" date="2021-01" db="EMBL/GenBank/DDBJ databases">
        <title>Sequencing the genomes of 1000 actinobacteria strains.</title>
        <authorList>
            <person name="Klenk H.-P."/>
        </authorList>
    </citation>
    <scope>NUCLEOTIDE SEQUENCE [LARGE SCALE GENOMIC DNA]</scope>
    <source>
        <strain evidence="2 5">DSM 44581</strain>
    </source>
</reference>
<evidence type="ECO:0000313" key="3">
    <source>
        <dbReference type="EMBL" id="QTR03439.1"/>
    </source>
</evidence>
<keyword evidence="1" id="KW-1133">Transmembrane helix</keyword>
<evidence type="ECO:0000313" key="2">
    <source>
        <dbReference type="EMBL" id="MBM7815203.1"/>
    </source>
</evidence>
<dbReference type="Proteomes" id="UP001195724">
    <property type="component" value="Unassembled WGS sequence"/>
</dbReference>
<reference evidence="3" key="2">
    <citation type="submission" date="2021-04" db="EMBL/GenBank/DDBJ databases">
        <title>Saccharothrix algeriensis WGS.</title>
        <authorList>
            <person name="Stuskova K."/>
            <person name="Hakalova E."/>
            <person name="Tebbal A.B."/>
            <person name="Eichmeier A."/>
        </authorList>
    </citation>
    <scope>NUCLEOTIDE SEQUENCE</scope>
    <source>
        <strain evidence="3">NRRL B-24137</strain>
    </source>
</reference>
<dbReference type="EMBL" id="JAFBCL010000001">
    <property type="protein sequence ID" value="MBM7815203.1"/>
    <property type="molecule type" value="Genomic_DNA"/>
</dbReference>
<keyword evidence="1" id="KW-0812">Transmembrane</keyword>
<name>A0A8T8HYI0_9PSEU</name>
<dbReference type="InterPro" id="IPR036259">
    <property type="entry name" value="MFS_trans_sf"/>
</dbReference>
<organism evidence="3 4">
    <name type="scientific">Saccharothrix algeriensis</name>
    <dbReference type="NCBI Taxonomy" id="173560"/>
    <lineage>
        <taxon>Bacteria</taxon>
        <taxon>Bacillati</taxon>
        <taxon>Actinomycetota</taxon>
        <taxon>Actinomycetes</taxon>
        <taxon>Pseudonocardiales</taxon>
        <taxon>Pseudonocardiaceae</taxon>
        <taxon>Saccharothrix</taxon>
    </lineage>
</organism>
<dbReference type="AlphaFoldDB" id="A0A8T8HYI0"/>
<feature type="transmembrane region" description="Helical" evidence="1">
    <location>
        <begin position="25"/>
        <end position="47"/>
    </location>
</feature>
<dbReference type="EMBL" id="CP072788">
    <property type="protein sequence ID" value="QTR03439.1"/>
    <property type="molecule type" value="Genomic_DNA"/>
</dbReference>
<sequence length="131" mass="13662">MSQPFPSDPSTPGAAEPRAKKHVGIIVLLVLLTLSNAALLLIGVVEIADQLDRSRSSRLPALLFGALLSAVALAGLVGAWMTRKWGPRLYAAMAALGLVVGLVLTEGSFSPLSLVGVGLAALLWVHAETNW</sequence>
<feature type="transmembrane region" description="Helical" evidence="1">
    <location>
        <begin position="87"/>
        <end position="104"/>
    </location>
</feature>
<protein>
    <submittedName>
        <fullName evidence="2">Peptidoglycan/LPS O-acetylase OafA/YrhL</fullName>
    </submittedName>
</protein>
<gene>
    <name evidence="3" type="ORF">J7S33_31835</name>
    <name evidence="2" type="ORF">JOE68_006068</name>
</gene>
<evidence type="ECO:0000256" key="1">
    <source>
        <dbReference type="SAM" id="Phobius"/>
    </source>
</evidence>
<accession>A0A8T8HYI0</accession>
<keyword evidence="5" id="KW-1185">Reference proteome</keyword>
<dbReference type="Proteomes" id="UP000671828">
    <property type="component" value="Chromosome"/>
</dbReference>
<evidence type="ECO:0000313" key="4">
    <source>
        <dbReference type="Proteomes" id="UP000671828"/>
    </source>
</evidence>
<proteinExistence type="predicted"/>